<evidence type="ECO:0000313" key="1">
    <source>
        <dbReference type="EMBL" id="MCS4532933.1"/>
    </source>
</evidence>
<dbReference type="Proteomes" id="UP001166947">
    <property type="component" value="Unassembled WGS sequence"/>
</dbReference>
<reference evidence="1" key="1">
    <citation type="submission" date="2022-08" db="EMBL/GenBank/DDBJ databases">
        <authorList>
            <person name="Volokhov D.V."/>
            <person name="Furtak V.A."/>
            <person name="Zagorodnyaya T.A."/>
        </authorList>
    </citation>
    <scope>NUCLEOTIDE SEQUENCE</scope>
    <source>
        <strain evidence="1">CSL10203-ORH2</strain>
    </source>
</reference>
<comment type="caution">
    <text evidence="1">The sequence shown here is derived from an EMBL/GenBank/DDBJ whole genome shotgun (WGS) entry which is preliminary data.</text>
</comment>
<evidence type="ECO:0000313" key="2">
    <source>
        <dbReference type="Proteomes" id="UP001166947"/>
    </source>
</evidence>
<organism evidence="1 2">
    <name type="scientific">Neisseria montereyensis</name>
    <dbReference type="NCBI Taxonomy" id="2973938"/>
    <lineage>
        <taxon>Bacteria</taxon>
        <taxon>Pseudomonadati</taxon>
        <taxon>Pseudomonadota</taxon>
        <taxon>Betaproteobacteria</taxon>
        <taxon>Neisseriales</taxon>
        <taxon>Neisseriaceae</taxon>
        <taxon>Neisseria</taxon>
    </lineage>
</organism>
<sequence length="103" mass="11359">MCSISHARGFYSPNQCVRAVGTHLAPERCNGFKRLFVGADYISARACPSAIQPSTAHAQTTQSRLYFTDNTIQTTDGYAIRPYKHSITHVGRILESDINTLSP</sequence>
<keyword evidence="2" id="KW-1185">Reference proteome</keyword>
<dbReference type="EMBL" id="JANUXW010000001">
    <property type="protein sequence ID" value="MCS4532933.1"/>
    <property type="molecule type" value="Genomic_DNA"/>
</dbReference>
<gene>
    <name evidence="1" type="ORF">NXS09_01280</name>
</gene>
<proteinExistence type="predicted"/>
<accession>A0ABT2F9Q9</accession>
<name>A0ABT2F9Q9_9NEIS</name>
<reference evidence="1" key="2">
    <citation type="journal article" date="2023" name="Curr. Microbiol.">
        <title>Neisseria montereyensis sp. nov., Isolated from Oropharynx of California Sea Lion (Zalophus californianus): Genomic, Phylogenetic, and Phenotypic Study.</title>
        <authorList>
            <person name="Volokhov D.V."/>
            <person name="Zagorodnyaya T.A."/>
            <person name="Furtak V.A."/>
            <person name="Nattanmai G."/>
            <person name="Randall L."/>
            <person name="Jose S."/>
            <person name="Gao Y."/>
            <person name="Gulland F.M."/>
            <person name="Eisenberg T."/>
            <person name="Delmonte P."/>
            <person name="Blom J."/>
            <person name="Mitchell K.K."/>
        </authorList>
    </citation>
    <scope>NUCLEOTIDE SEQUENCE</scope>
    <source>
        <strain evidence="1">CSL10203-ORH2</strain>
    </source>
</reference>
<protein>
    <submittedName>
        <fullName evidence="1">Uncharacterized protein</fullName>
    </submittedName>
</protein>
<dbReference type="RefSeq" id="WP_259290751.1">
    <property type="nucleotide sequence ID" value="NZ_JANUXW010000001.1"/>
</dbReference>